<feature type="domain" description="Endonuclease/exonuclease/phosphatase" evidence="1">
    <location>
        <begin position="4"/>
        <end position="260"/>
    </location>
</feature>
<dbReference type="Pfam" id="PF03372">
    <property type="entry name" value="Exo_endo_phos"/>
    <property type="match status" value="1"/>
</dbReference>
<accession>A0A508XAE2</accession>
<evidence type="ECO:0000259" key="1">
    <source>
        <dbReference type="Pfam" id="PF03372"/>
    </source>
</evidence>
<dbReference type="AlphaFoldDB" id="A0A508XAE2"/>
<sequence length="268" mass="30094">MRILSLNAWGGRIHDPLLKYLGSTKADILCLQEVVRTSGQPHGWLTYRDGDLRLPQRSNLFDEIRALLPAHRAQFFPVARGLLHDDYGREIWSEFGLATFVRESYAIIGEALGFVHGAFTPDSWGEHPRARNAHCIRVFDPDSGLYATIAQMHGLRDPAGKGDTPARAEQSMRLVKLIESVWPGDERLVVCGDFNLLPQSSTFARLATLGLSDLVTGRGYTDTRTSFYEKEGRFADYMLVNDRVDVVGFEVVADPEVSDHRPLLLKLR</sequence>
<dbReference type="Proteomes" id="UP000507954">
    <property type="component" value="Unassembled WGS sequence"/>
</dbReference>
<dbReference type="RefSeq" id="WP_028054913.1">
    <property type="nucleotide sequence ID" value="NZ_CABFNB010000149.1"/>
</dbReference>
<dbReference type="EMBL" id="CABFNB010000149">
    <property type="protein sequence ID" value="VTZ65133.1"/>
    <property type="molecule type" value="Genomic_DNA"/>
</dbReference>
<protein>
    <submittedName>
        <fullName evidence="2">Endonuclease/exonuclease/phosphatase</fullName>
    </submittedName>
</protein>
<dbReference type="InterPro" id="IPR036691">
    <property type="entry name" value="Endo/exonu/phosph_ase_sf"/>
</dbReference>
<evidence type="ECO:0000313" key="2">
    <source>
        <dbReference type="EMBL" id="VTZ65133.1"/>
    </source>
</evidence>
<organism evidence="2">
    <name type="scientific">Sinorhizobium medicae</name>
    <dbReference type="NCBI Taxonomy" id="110321"/>
    <lineage>
        <taxon>Bacteria</taxon>
        <taxon>Pseudomonadati</taxon>
        <taxon>Pseudomonadota</taxon>
        <taxon>Alphaproteobacteria</taxon>
        <taxon>Hyphomicrobiales</taxon>
        <taxon>Rhizobiaceae</taxon>
        <taxon>Sinorhizobium/Ensifer group</taxon>
        <taxon>Sinorhizobium</taxon>
    </lineage>
</organism>
<dbReference type="InterPro" id="IPR005135">
    <property type="entry name" value="Endo/exonuclease/phosphatase"/>
</dbReference>
<keyword evidence="2" id="KW-0378">Hydrolase</keyword>
<keyword evidence="2" id="KW-0269">Exonuclease</keyword>
<dbReference type="GO" id="GO:0004519">
    <property type="term" value="F:endonuclease activity"/>
    <property type="evidence" value="ECO:0007669"/>
    <property type="project" value="UniProtKB-KW"/>
</dbReference>
<proteinExistence type="predicted"/>
<reference evidence="2" key="1">
    <citation type="submission" date="2019-06" db="EMBL/GenBank/DDBJ databases">
        <authorList>
            <person name="Le Quere A."/>
            <person name="Colella S."/>
        </authorList>
    </citation>
    <scope>NUCLEOTIDE SEQUENCE</scope>
    <source>
        <strain evidence="2">EmedicaeMD41</strain>
    </source>
</reference>
<keyword evidence="2" id="KW-0540">Nuclease</keyword>
<name>A0A508XAE2_9HYPH</name>
<dbReference type="GO" id="GO:0004527">
    <property type="term" value="F:exonuclease activity"/>
    <property type="evidence" value="ECO:0007669"/>
    <property type="project" value="UniProtKB-KW"/>
</dbReference>
<gene>
    <name evidence="2" type="ORF">EMEDMD4_790157</name>
</gene>
<dbReference type="SUPFAM" id="SSF56219">
    <property type="entry name" value="DNase I-like"/>
    <property type="match status" value="1"/>
</dbReference>
<dbReference type="Gene3D" id="3.60.10.10">
    <property type="entry name" value="Endonuclease/exonuclease/phosphatase"/>
    <property type="match status" value="1"/>
</dbReference>
<keyword evidence="2" id="KW-0255">Endonuclease</keyword>